<dbReference type="InterPro" id="IPR046342">
    <property type="entry name" value="CBS_dom_sf"/>
</dbReference>
<evidence type="ECO:0000256" key="6">
    <source>
        <dbReference type="PROSITE-ProRule" id="PRU00703"/>
    </source>
</evidence>
<evidence type="ECO:0000313" key="10">
    <source>
        <dbReference type="Proteomes" id="UP000003688"/>
    </source>
</evidence>
<evidence type="ECO:0000313" key="9">
    <source>
        <dbReference type="EMBL" id="EEF57542.1"/>
    </source>
</evidence>
<feature type="site" description="Catalytically relevant" evidence="5">
    <location>
        <position position="118"/>
    </location>
</feature>
<evidence type="ECO:0000256" key="3">
    <source>
        <dbReference type="ARBA" id="ARBA00023122"/>
    </source>
</evidence>
<dbReference type="GO" id="GO:0005975">
    <property type="term" value="P:carbohydrate metabolic process"/>
    <property type="evidence" value="ECO:0007669"/>
    <property type="project" value="InterPro"/>
</dbReference>
<dbReference type="InterPro" id="IPR000644">
    <property type="entry name" value="CBS_dom"/>
</dbReference>
<reference evidence="9 10" key="1">
    <citation type="journal article" date="2011" name="J. Bacteriol.">
        <title>Genome sequence of 'Pedosphaera parvula' Ellin514, an aerobic Verrucomicrobial isolate from pasture soil.</title>
        <authorList>
            <person name="Kant R."/>
            <person name="van Passel M.W."/>
            <person name="Sangwan P."/>
            <person name="Palva A."/>
            <person name="Lucas S."/>
            <person name="Copeland A."/>
            <person name="Lapidus A."/>
            <person name="Glavina Del Rio T."/>
            <person name="Dalin E."/>
            <person name="Tice H."/>
            <person name="Bruce D."/>
            <person name="Goodwin L."/>
            <person name="Pitluck S."/>
            <person name="Chertkov O."/>
            <person name="Larimer F.W."/>
            <person name="Land M.L."/>
            <person name="Hauser L."/>
            <person name="Brettin T.S."/>
            <person name="Detter J.C."/>
            <person name="Han S."/>
            <person name="de Vos W.M."/>
            <person name="Janssen P.H."/>
            <person name="Smidt H."/>
        </authorList>
    </citation>
    <scope>NUCLEOTIDE SEQUENCE [LARGE SCALE GENOMIC DNA]</scope>
    <source>
        <strain evidence="9 10">Ellin514</strain>
    </source>
</reference>
<protein>
    <submittedName>
        <fullName evidence="9">KpsF/GutQ family protein</fullName>
        <ecNumber evidence="9">5.3.1.13</ecNumber>
    </submittedName>
</protein>
<keyword evidence="2" id="KW-0677">Repeat</keyword>
<keyword evidence="3 6" id="KW-0129">CBS domain</keyword>
<dbReference type="InterPro" id="IPR004800">
    <property type="entry name" value="KdsD/KpsF-type"/>
</dbReference>
<dbReference type="AlphaFoldDB" id="B9XRH1"/>
<dbReference type="InterPro" id="IPR050986">
    <property type="entry name" value="GutQ/KpsF_isomerases"/>
</dbReference>
<evidence type="ECO:0000256" key="1">
    <source>
        <dbReference type="ARBA" id="ARBA00008165"/>
    </source>
</evidence>
<feature type="site" description="Catalytically relevant" evidence="5">
    <location>
        <position position="200"/>
    </location>
</feature>
<dbReference type="CDD" id="cd04604">
    <property type="entry name" value="CBS_pair_SIS_assoc"/>
    <property type="match status" value="1"/>
</dbReference>
<dbReference type="Proteomes" id="UP000003688">
    <property type="component" value="Unassembled WGS sequence"/>
</dbReference>
<dbReference type="InterPro" id="IPR046348">
    <property type="entry name" value="SIS_dom_sf"/>
</dbReference>
<dbReference type="GO" id="GO:0097367">
    <property type="term" value="F:carbohydrate derivative binding"/>
    <property type="evidence" value="ECO:0007669"/>
    <property type="project" value="InterPro"/>
</dbReference>
<dbReference type="SUPFAM" id="SSF53697">
    <property type="entry name" value="SIS domain"/>
    <property type="match status" value="1"/>
</dbReference>
<dbReference type="NCBIfam" id="TIGR00393">
    <property type="entry name" value="kpsF"/>
    <property type="match status" value="1"/>
</dbReference>
<evidence type="ECO:0000259" key="7">
    <source>
        <dbReference type="PROSITE" id="PS51371"/>
    </source>
</evidence>
<feature type="site" description="Catalytically relevant" evidence="5">
    <location>
        <position position="66"/>
    </location>
</feature>
<keyword evidence="9" id="KW-0413">Isomerase</keyword>
<dbReference type="STRING" id="320771.Cflav_PD0592"/>
<feature type="domain" description="CBS" evidence="7">
    <location>
        <begin position="284"/>
        <end position="336"/>
    </location>
</feature>
<dbReference type="PIRSF" id="PIRSF004692">
    <property type="entry name" value="KdsD_KpsF"/>
    <property type="match status" value="1"/>
</dbReference>
<accession>B9XRH1</accession>
<evidence type="ECO:0000259" key="8">
    <source>
        <dbReference type="PROSITE" id="PS51464"/>
    </source>
</evidence>
<dbReference type="GO" id="GO:0019146">
    <property type="term" value="F:arabinose-5-phosphate isomerase activity"/>
    <property type="evidence" value="ECO:0007669"/>
    <property type="project" value="UniProtKB-EC"/>
</dbReference>
<dbReference type="Gene3D" id="3.10.580.10">
    <property type="entry name" value="CBS-domain"/>
    <property type="match status" value="1"/>
</dbReference>
<evidence type="ECO:0000256" key="4">
    <source>
        <dbReference type="PIRNR" id="PIRNR004692"/>
    </source>
</evidence>
<dbReference type="SUPFAM" id="SSF54631">
    <property type="entry name" value="CBS-domain pair"/>
    <property type="match status" value="1"/>
</dbReference>
<dbReference type="PANTHER" id="PTHR42745:SF1">
    <property type="entry name" value="ARABINOSE 5-PHOSPHATE ISOMERASE KDSD"/>
    <property type="match status" value="1"/>
</dbReference>
<dbReference type="Gene3D" id="3.40.50.10490">
    <property type="entry name" value="Glucose-6-phosphate isomerase like protein, domain 1"/>
    <property type="match status" value="1"/>
</dbReference>
<organism evidence="9 10">
    <name type="scientific">Pedosphaera parvula (strain Ellin514)</name>
    <dbReference type="NCBI Taxonomy" id="320771"/>
    <lineage>
        <taxon>Bacteria</taxon>
        <taxon>Pseudomonadati</taxon>
        <taxon>Verrucomicrobiota</taxon>
        <taxon>Pedosphaerae</taxon>
        <taxon>Pedosphaerales</taxon>
        <taxon>Pedosphaeraceae</taxon>
        <taxon>Pedosphaera</taxon>
    </lineage>
</organism>
<dbReference type="GO" id="GO:1901135">
    <property type="term" value="P:carbohydrate derivative metabolic process"/>
    <property type="evidence" value="ECO:0007669"/>
    <property type="project" value="InterPro"/>
</dbReference>
<feature type="domain" description="SIS" evidence="8">
    <location>
        <begin position="49"/>
        <end position="191"/>
    </location>
</feature>
<dbReference type="Pfam" id="PF00571">
    <property type="entry name" value="CBS"/>
    <property type="match status" value="2"/>
</dbReference>
<evidence type="ECO:0000256" key="5">
    <source>
        <dbReference type="PIRSR" id="PIRSR004692-3"/>
    </source>
</evidence>
<sequence length="336" mass="36263">MIATGTAYWHSNSMSHLARAREVFDIELAALKGVRNLLDESFDQAVELVVDTLRRRGKIIVVGIGKSGAIGRKIAATLSSTGSTSVVLNSVDAVHGDLGIVNDGDLILALSYSGESEELLNLMPALKRFSVKLISITGVPKSSLARYSDVVLNVKVAKEACPFNLAPTSSTTVTLVMGDALAMAVLQARGFKKQDFARRHPAGAIGRAMLLKVGEIMRTGQRNAVAQETLAVKEALMVMTRAKTGSLSVVNSKGKLVGVFTDGDFRRHMATNNDLLSQPVKTVMTRNPICIRDEALAQEALKIFNERNIDDLIVVNARREPVGLIDSQDLPKLKLM</sequence>
<dbReference type="SMART" id="SM00116">
    <property type="entry name" value="CBS"/>
    <property type="match status" value="2"/>
</dbReference>
<dbReference type="PANTHER" id="PTHR42745">
    <property type="match status" value="1"/>
</dbReference>
<dbReference type="InterPro" id="IPR035474">
    <property type="entry name" value="SIS_Kpsf"/>
</dbReference>
<feature type="site" description="Catalytically relevant" evidence="5">
    <location>
        <position position="159"/>
    </location>
</feature>
<comment type="similarity">
    <text evidence="1 4">Belongs to the SIS family. GutQ/KpsF subfamily.</text>
</comment>
<proteinExistence type="inferred from homology"/>
<dbReference type="EC" id="5.3.1.13" evidence="9"/>
<evidence type="ECO:0000256" key="2">
    <source>
        <dbReference type="ARBA" id="ARBA00022737"/>
    </source>
</evidence>
<dbReference type="InterPro" id="IPR001347">
    <property type="entry name" value="SIS_dom"/>
</dbReference>
<dbReference type="Pfam" id="PF01380">
    <property type="entry name" value="SIS"/>
    <property type="match status" value="1"/>
</dbReference>
<dbReference type="PROSITE" id="PS51464">
    <property type="entry name" value="SIS"/>
    <property type="match status" value="1"/>
</dbReference>
<dbReference type="EMBL" id="ABOX02000064">
    <property type="protein sequence ID" value="EEF57542.1"/>
    <property type="molecule type" value="Genomic_DNA"/>
</dbReference>
<gene>
    <name evidence="9" type="ORF">Cflav_PD0592</name>
</gene>
<dbReference type="FunFam" id="3.40.50.10490:FF:000011">
    <property type="entry name" value="Arabinose 5-phosphate isomerase"/>
    <property type="match status" value="1"/>
</dbReference>
<dbReference type="CDD" id="cd05014">
    <property type="entry name" value="SIS_Kpsf"/>
    <property type="match status" value="1"/>
</dbReference>
<keyword evidence="10" id="KW-1185">Reference proteome</keyword>
<dbReference type="PROSITE" id="PS51371">
    <property type="entry name" value="CBS"/>
    <property type="match status" value="2"/>
</dbReference>
<name>B9XRH1_PEDPL</name>
<comment type="caution">
    <text evidence="9">The sequence shown here is derived from an EMBL/GenBank/DDBJ whole genome shotgun (WGS) entry which is preliminary data.</text>
</comment>
<feature type="domain" description="CBS" evidence="7">
    <location>
        <begin position="217"/>
        <end position="275"/>
    </location>
</feature>